<feature type="region of interest" description="Disordered" evidence="1">
    <location>
        <begin position="1"/>
        <end position="37"/>
    </location>
</feature>
<feature type="compositionally biased region" description="Acidic residues" evidence="1">
    <location>
        <begin position="119"/>
        <end position="135"/>
    </location>
</feature>
<evidence type="ECO:0000256" key="1">
    <source>
        <dbReference type="SAM" id="MobiDB-lite"/>
    </source>
</evidence>
<accession>A0A0D9YQP8</accession>
<dbReference type="EnsemblPlants" id="OGLUM02G12740.1">
    <property type="protein sequence ID" value="OGLUM02G12740.1"/>
    <property type="gene ID" value="OGLUM02G12740"/>
</dbReference>
<sequence>MVRRSSRTPQPELLPPLDSSRLTDAHQATALPGVRRSRCRHGRLRHPFLPAAASLATGASLAADHKNGIALASRSQNRRPLAQNRPSPLPASGKNANVGPIVEASEISVPGGDGLYDYIEPEDHEEEDACEDPVDPLEWDNYGFY</sequence>
<dbReference type="Gramene" id="OGLUM02G12740.1">
    <property type="protein sequence ID" value="OGLUM02G12740.1"/>
    <property type="gene ID" value="OGLUM02G12740"/>
</dbReference>
<organism evidence="2">
    <name type="scientific">Oryza glumipatula</name>
    <dbReference type="NCBI Taxonomy" id="40148"/>
    <lineage>
        <taxon>Eukaryota</taxon>
        <taxon>Viridiplantae</taxon>
        <taxon>Streptophyta</taxon>
        <taxon>Embryophyta</taxon>
        <taxon>Tracheophyta</taxon>
        <taxon>Spermatophyta</taxon>
        <taxon>Magnoliopsida</taxon>
        <taxon>Liliopsida</taxon>
        <taxon>Poales</taxon>
        <taxon>Poaceae</taxon>
        <taxon>BOP clade</taxon>
        <taxon>Oryzoideae</taxon>
        <taxon>Oryzeae</taxon>
        <taxon>Oryzinae</taxon>
        <taxon>Oryza</taxon>
    </lineage>
</organism>
<dbReference type="Proteomes" id="UP000026961">
    <property type="component" value="Chromosome 2"/>
</dbReference>
<feature type="region of interest" description="Disordered" evidence="1">
    <location>
        <begin position="67"/>
        <end position="135"/>
    </location>
</feature>
<dbReference type="AlphaFoldDB" id="A0A0D9YQP8"/>
<name>A0A0D9YQP8_9ORYZ</name>
<reference evidence="2" key="2">
    <citation type="submission" date="2018-05" db="EMBL/GenBank/DDBJ databases">
        <title>OgluRS3 (Oryza glumaepatula Reference Sequence Version 3).</title>
        <authorList>
            <person name="Zhang J."/>
            <person name="Kudrna D."/>
            <person name="Lee S."/>
            <person name="Talag J."/>
            <person name="Welchert J."/>
            <person name="Wing R.A."/>
        </authorList>
    </citation>
    <scope>NUCLEOTIDE SEQUENCE [LARGE SCALE GENOMIC DNA]</scope>
</reference>
<dbReference type="HOGENOM" id="CLU_1789936_0_0_1"/>
<evidence type="ECO:0000313" key="3">
    <source>
        <dbReference type="Proteomes" id="UP000026961"/>
    </source>
</evidence>
<protein>
    <submittedName>
        <fullName evidence="2">Uncharacterized protein</fullName>
    </submittedName>
</protein>
<keyword evidence="3" id="KW-1185">Reference proteome</keyword>
<evidence type="ECO:0000313" key="2">
    <source>
        <dbReference type="EnsemblPlants" id="OGLUM02G12740.1"/>
    </source>
</evidence>
<reference evidence="2" key="1">
    <citation type="submission" date="2015-04" db="UniProtKB">
        <authorList>
            <consortium name="EnsemblPlants"/>
        </authorList>
    </citation>
    <scope>IDENTIFICATION</scope>
</reference>
<proteinExistence type="predicted"/>